<dbReference type="Gene3D" id="1.20.140.10">
    <property type="entry name" value="Butyryl-CoA Dehydrogenase, subunit A, domain 3"/>
    <property type="match status" value="1"/>
</dbReference>
<comment type="similarity">
    <text evidence="2 6">Belongs to the acyl-CoA dehydrogenase family.</text>
</comment>
<dbReference type="AlphaFoldDB" id="A0A2T2WEP6"/>
<dbReference type="PROSITE" id="PS00073">
    <property type="entry name" value="ACYL_COA_DH_2"/>
    <property type="match status" value="1"/>
</dbReference>
<dbReference type="SUPFAM" id="SSF56645">
    <property type="entry name" value="Acyl-CoA dehydrogenase NM domain-like"/>
    <property type="match status" value="1"/>
</dbReference>
<sequence>MEFALTPEQLELRKWAHGFAEREIRPVAQEYDEREEFPWEVLKKAAKVGLLAYSIPEEYGGSGVSSLLSSLVIAEELFWGCAGIATAMGGIGLAALPIMEMGSEEQKRQWLPRFTDPNTVRLGAMCLTEPNAGSDVVNMSTRAVRDRDDYVINGTKTFITNGGIADVYVVFAKTDVEAGYAGVSAFIVDGKTSGLSAGKKFKKLGLRASHTAEVHLDNVRVPAANRLGPEGMAFLGAMKMLEHSRPSVAIAAVGVARAAYEYALAYAKERVQFGKPIIYNQGISFPLADMRTKVDAGRLLAYRAAWLADQQQSCNLEGSMAKAYCGDMAMEVTTQAVQTLGGYGYIRDFPVEKWFRDAKIMSIYEGTSQIQRRVMTRLL</sequence>
<dbReference type="InterPro" id="IPR006091">
    <property type="entry name" value="Acyl-CoA_Oxase/DH_mid-dom"/>
</dbReference>
<evidence type="ECO:0000256" key="2">
    <source>
        <dbReference type="ARBA" id="ARBA00009347"/>
    </source>
</evidence>
<dbReference type="Pfam" id="PF02771">
    <property type="entry name" value="Acyl-CoA_dh_N"/>
    <property type="match status" value="1"/>
</dbReference>
<feature type="domain" description="Acyl-CoA dehydrogenase/oxidase N-terminal" evidence="9">
    <location>
        <begin position="6"/>
        <end position="115"/>
    </location>
</feature>
<comment type="cofactor">
    <cofactor evidence="1 6">
        <name>FAD</name>
        <dbReference type="ChEBI" id="CHEBI:57692"/>
    </cofactor>
</comment>
<dbReference type="Pfam" id="PF02770">
    <property type="entry name" value="Acyl-CoA_dh_M"/>
    <property type="match status" value="1"/>
</dbReference>
<dbReference type="InterPro" id="IPR013786">
    <property type="entry name" value="AcylCoA_DH/ox_N"/>
</dbReference>
<dbReference type="EMBL" id="PXYV01000052">
    <property type="protein sequence ID" value="PSR20725.1"/>
    <property type="molecule type" value="Genomic_DNA"/>
</dbReference>
<organism evidence="10 11">
    <name type="scientific">Sulfobacillus acidophilus</name>
    <dbReference type="NCBI Taxonomy" id="53633"/>
    <lineage>
        <taxon>Bacteria</taxon>
        <taxon>Bacillati</taxon>
        <taxon>Bacillota</taxon>
        <taxon>Clostridia</taxon>
        <taxon>Eubacteriales</taxon>
        <taxon>Clostridiales Family XVII. Incertae Sedis</taxon>
        <taxon>Sulfobacillus</taxon>
    </lineage>
</organism>
<dbReference type="InterPro" id="IPR006089">
    <property type="entry name" value="Acyl-CoA_DH_CS"/>
</dbReference>
<dbReference type="InterPro" id="IPR009075">
    <property type="entry name" value="AcylCo_DH/oxidase_C"/>
</dbReference>
<evidence type="ECO:0000256" key="4">
    <source>
        <dbReference type="ARBA" id="ARBA00022827"/>
    </source>
</evidence>
<name>A0A2T2WEP6_9FIRM</name>
<dbReference type="InterPro" id="IPR036250">
    <property type="entry name" value="AcylCo_DH-like_C"/>
</dbReference>
<dbReference type="FunFam" id="2.40.110.10:FF:000001">
    <property type="entry name" value="Acyl-CoA dehydrogenase, mitochondrial"/>
    <property type="match status" value="1"/>
</dbReference>
<keyword evidence="3 6" id="KW-0285">Flavoprotein</keyword>
<keyword evidence="5 6" id="KW-0560">Oxidoreductase</keyword>
<reference evidence="10 11" key="1">
    <citation type="journal article" date="2014" name="BMC Genomics">
        <title>Comparison of environmental and isolate Sulfobacillus genomes reveals diverse carbon, sulfur, nitrogen, and hydrogen metabolisms.</title>
        <authorList>
            <person name="Justice N.B."/>
            <person name="Norman A."/>
            <person name="Brown C.T."/>
            <person name="Singh A."/>
            <person name="Thomas B.C."/>
            <person name="Banfield J.F."/>
        </authorList>
    </citation>
    <scope>NUCLEOTIDE SEQUENCE [LARGE SCALE GENOMIC DNA]</scope>
    <source>
        <strain evidence="10">AMDSBA3</strain>
    </source>
</reference>
<dbReference type="InterPro" id="IPR009100">
    <property type="entry name" value="AcylCoA_DH/oxidase_NM_dom_sf"/>
</dbReference>
<dbReference type="InterPro" id="IPR037069">
    <property type="entry name" value="AcylCoA_DH/ox_N_sf"/>
</dbReference>
<evidence type="ECO:0000259" key="8">
    <source>
        <dbReference type="Pfam" id="PF02770"/>
    </source>
</evidence>
<proteinExistence type="inferred from homology"/>
<dbReference type="Gene3D" id="2.40.110.10">
    <property type="entry name" value="Butyryl-CoA Dehydrogenase, subunit A, domain 2"/>
    <property type="match status" value="1"/>
</dbReference>
<accession>A0A2T2WEP6</accession>
<feature type="domain" description="Acyl-CoA dehydrogenase/oxidase C-terminal" evidence="7">
    <location>
        <begin position="237"/>
        <end position="377"/>
    </location>
</feature>
<dbReference type="Proteomes" id="UP000241848">
    <property type="component" value="Unassembled WGS sequence"/>
</dbReference>
<evidence type="ECO:0000256" key="3">
    <source>
        <dbReference type="ARBA" id="ARBA00022630"/>
    </source>
</evidence>
<dbReference type="GO" id="GO:0003995">
    <property type="term" value="F:acyl-CoA dehydrogenase activity"/>
    <property type="evidence" value="ECO:0007669"/>
    <property type="project" value="InterPro"/>
</dbReference>
<protein>
    <submittedName>
        <fullName evidence="10">Acyl-CoA dehydrogenase</fullName>
    </submittedName>
</protein>
<evidence type="ECO:0000313" key="10">
    <source>
        <dbReference type="EMBL" id="PSR20725.1"/>
    </source>
</evidence>
<evidence type="ECO:0000256" key="5">
    <source>
        <dbReference type="ARBA" id="ARBA00023002"/>
    </source>
</evidence>
<dbReference type="FunFam" id="1.10.540.10:FF:000026">
    <property type="entry name" value="Acyl-CoA dehydrogenase medium chain"/>
    <property type="match status" value="1"/>
</dbReference>
<evidence type="ECO:0000256" key="6">
    <source>
        <dbReference type="RuleBase" id="RU362125"/>
    </source>
</evidence>
<comment type="caution">
    <text evidence="10">The sequence shown here is derived from an EMBL/GenBank/DDBJ whole genome shotgun (WGS) entry which is preliminary data.</text>
</comment>
<dbReference type="InterPro" id="IPR046373">
    <property type="entry name" value="Acyl-CoA_Oxase/DH_mid-dom_sf"/>
</dbReference>
<evidence type="ECO:0000259" key="9">
    <source>
        <dbReference type="Pfam" id="PF02771"/>
    </source>
</evidence>
<gene>
    <name evidence="10" type="ORF">C7B45_13635</name>
</gene>
<evidence type="ECO:0000259" key="7">
    <source>
        <dbReference type="Pfam" id="PF00441"/>
    </source>
</evidence>
<dbReference type="Pfam" id="PF00441">
    <property type="entry name" value="Acyl-CoA_dh_1"/>
    <property type="match status" value="1"/>
</dbReference>
<dbReference type="FunFam" id="1.20.140.10:FF:000004">
    <property type="entry name" value="Acyl-CoA dehydrogenase FadE25"/>
    <property type="match status" value="1"/>
</dbReference>
<keyword evidence="4 6" id="KW-0274">FAD</keyword>
<dbReference type="Gene3D" id="1.10.540.10">
    <property type="entry name" value="Acyl-CoA dehydrogenase/oxidase, N-terminal domain"/>
    <property type="match status" value="1"/>
</dbReference>
<dbReference type="PANTHER" id="PTHR43884:SF12">
    <property type="entry name" value="ISOVALERYL-COA DEHYDROGENASE, MITOCHONDRIAL-RELATED"/>
    <property type="match status" value="1"/>
</dbReference>
<dbReference type="SUPFAM" id="SSF47203">
    <property type="entry name" value="Acyl-CoA dehydrogenase C-terminal domain-like"/>
    <property type="match status" value="1"/>
</dbReference>
<feature type="domain" description="Acyl-CoA oxidase/dehydrogenase middle" evidence="8">
    <location>
        <begin position="124"/>
        <end position="219"/>
    </location>
</feature>
<dbReference type="GO" id="GO:0050660">
    <property type="term" value="F:flavin adenine dinucleotide binding"/>
    <property type="evidence" value="ECO:0007669"/>
    <property type="project" value="InterPro"/>
</dbReference>
<dbReference type="PANTHER" id="PTHR43884">
    <property type="entry name" value="ACYL-COA DEHYDROGENASE"/>
    <property type="match status" value="1"/>
</dbReference>
<evidence type="ECO:0000256" key="1">
    <source>
        <dbReference type="ARBA" id="ARBA00001974"/>
    </source>
</evidence>
<dbReference type="PIRSF" id="PIRSF016578">
    <property type="entry name" value="HsaA"/>
    <property type="match status" value="1"/>
</dbReference>
<evidence type="ECO:0000313" key="11">
    <source>
        <dbReference type="Proteomes" id="UP000241848"/>
    </source>
</evidence>